<name>A0ACD4ZS33_9ACTN</name>
<dbReference type="Proteomes" id="UP001348369">
    <property type="component" value="Chromosome"/>
</dbReference>
<reference evidence="1" key="1">
    <citation type="submission" date="2022-10" db="EMBL/GenBank/DDBJ databases">
        <title>The complete genomes of actinobacterial strains from the NBC collection.</title>
        <authorList>
            <person name="Joergensen T.S."/>
            <person name="Alvarez Arevalo M."/>
            <person name="Sterndorff E.B."/>
            <person name="Faurdal D."/>
            <person name="Vuksanovic O."/>
            <person name="Mourched A.-S."/>
            <person name="Charusanti P."/>
            <person name="Shaw S."/>
            <person name="Blin K."/>
            <person name="Weber T."/>
        </authorList>
    </citation>
    <scope>NUCLEOTIDE SEQUENCE</scope>
    <source>
        <strain evidence="1">NBC 01771</strain>
    </source>
</reference>
<evidence type="ECO:0000313" key="2">
    <source>
        <dbReference type="Proteomes" id="UP001348369"/>
    </source>
</evidence>
<accession>A0ACD4ZS33</accession>
<proteinExistence type="predicted"/>
<evidence type="ECO:0000313" key="1">
    <source>
        <dbReference type="EMBL" id="WSC01250.1"/>
    </source>
</evidence>
<keyword evidence="2" id="KW-1185">Reference proteome</keyword>
<protein>
    <submittedName>
        <fullName evidence="1">Uncharacterized protein</fullName>
    </submittedName>
</protein>
<gene>
    <name evidence="1" type="ORF">OG835_32465</name>
</gene>
<sequence>MARQMVGDGDDVYRLKVTLSRPNWRGENTEFYGPFNSIGAARGQRTVHEKAVDYVVLVQVQRAHTEWSDVQ</sequence>
<organism evidence="1 2">
    <name type="scientific">Streptomyces scopuliridis</name>
    <dbReference type="NCBI Taxonomy" id="452529"/>
    <lineage>
        <taxon>Bacteria</taxon>
        <taxon>Bacillati</taxon>
        <taxon>Actinomycetota</taxon>
        <taxon>Actinomycetes</taxon>
        <taxon>Kitasatosporales</taxon>
        <taxon>Streptomycetaceae</taxon>
        <taxon>Streptomyces</taxon>
    </lineage>
</organism>
<dbReference type="EMBL" id="CP109109">
    <property type="protein sequence ID" value="WSC01250.1"/>
    <property type="molecule type" value="Genomic_DNA"/>
</dbReference>